<comment type="caution">
    <text evidence="1">The sequence shown here is derived from an EMBL/GenBank/DDBJ whole genome shotgun (WGS) entry which is preliminary data.</text>
</comment>
<dbReference type="AlphaFoldDB" id="A0A9W9VRX1"/>
<proteinExistence type="predicted"/>
<keyword evidence="1" id="KW-0548">Nucleotidyltransferase</keyword>
<reference evidence="1" key="1">
    <citation type="submission" date="2022-12" db="EMBL/GenBank/DDBJ databases">
        <authorList>
            <person name="Petersen C."/>
        </authorList>
    </citation>
    <scope>NUCLEOTIDE SEQUENCE</scope>
    <source>
        <strain evidence="1">IBT 29677</strain>
    </source>
</reference>
<evidence type="ECO:0000313" key="2">
    <source>
        <dbReference type="Proteomes" id="UP001147747"/>
    </source>
</evidence>
<dbReference type="GeneID" id="81374283"/>
<name>A0A9W9VRX1_9EURO</name>
<dbReference type="GO" id="GO:0003964">
    <property type="term" value="F:RNA-directed DNA polymerase activity"/>
    <property type="evidence" value="ECO:0007669"/>
    <property type="project" value="UniProtKB-KW"/>
</dbReference>
<keyword evidence="1" id="KW-0808">Transferase</keyword>
<organism evidence="1 2">
    <name type="scientific">Penicillium cosmopolitanum</name>
    <dbReference type="NCBI Taxonomy" id="1131564"/>
    <lineage>
        <taxon>Eukaryota</taxon>
        <taxon>Fungi</taxon>
        <taxon>Dikarya</taxon>
        <taxon>Ascomycota</taxon>
        <taxon>Pezizomycotina</taxon>
        <taxon>Eurotiomycetes</taxon>
        <taxon>Eurotiomycetidae</taxon>
        <taxon>Eurotiales</taxon>
        <taxon>Aspergillaceae</taxon>
        <taxon>Penicillium</taxon>
    </lineage>
</organism>
<reference evidence="1" key="2">
    <citation type="journal article" date="2023" name="IMA Fungus">
        <title>Comparative genomic study of the Penicillium genus elucidates a diverse pangenome and 15 lateral gene transfer events.</title>
        <authorList>
            <person name="Petersen C."/>
            <person name="Sorensen T."/>
            <person name="Nielsen M.R."/>
            <person name="Sondergaard T.E."/>
            <person name="Sorensen J.L."/>
            <person name="Fitzpatrick D.A."/>
            <person name="Frisvad J.C."/>
            <person name="Nielsen K.L."/>
        </authorList>
    </citation>
    <scope>NUCLEOTIDE SEQUENCE</scope>
    <source>
        <strain evidence="1">IBT 29677</strain>
    </source>
</reference>
<gene>
    <name evidence="1" type="ORF">N7509_010666</name>
</gene>
<keyword evidence="2" id="KW-1185">Reference proteome</keyword>
<dbReference type="PANTHER" id="PTHR37015:SF1">
    <property type="entry name" value="REVERSE TRANSCRIPTASE DOMAIN-CONTAINING PROTEIN"/>
    <property type="match status" value="1"/>
</dbReference>
<dbReference type="OrthoDB" id="74545at2759"/>
<keyword evidence="1" id="KW-0695">RNA-directed DNA polymerase</keyword>
<evidence type="ECO:0000313" key="1">
    <source>
        <dbReference type="EMBL" id="KAJ5388125.1"/>
    </source>
</evidence>
<dbReference type="PANTHER" id="PTHR37015">
    <property type="entry name" value="REVERSE TRANSCRIPTASE DOMAIN-CONTAINING PROTEIN"/>
    <property type="match status" value="1"/>
</dbReference>
<protein>
    <submittedName>
        <fullName evidence="1">Reverse transcriptase</fullName>
    </submittedName>
</protein>
<dbReference type="Proteomes" id="UP001147747">
    <property type="component" value="Unassembled WGS sequence"/>
</dbReference>
<dbReference type="EMBL" id="JAPZBU010000009">
    <property type="protein sequence ID" value="KAJ5388125.1"/>
    <property type="molecule type" value="Genomic_DNA"/>
</dbReference>
<sequence>MDPYLSRTLQSLTRSKIHELEKQRDAYELRKVEALTGADQCPTLRERVEHLLVSTRKLLPVLNRDAEISNIEHWVDQARFDSSIPTKKLESFEKYLRNKLEPHSRKLQLADLYSRLLTEWMNPPSGEKENPEPASGDADEFLVVEERQKQRQQQLCDQFEDMVFKSHETDPSEIEAFLDALFPDEEQKQLLKNFRDQVSRATESIWEQEDPFTVDSLSACIRGIQCEEIVTDEKQETLKHFVNNKVALSEIADVLNMRYADLVNWDWHTGEEGVPVLPRQQLNGKYRIWMDDDILETIFVEHICIKLCKDLKSALTYLISDERMFNFVQGHKMTKNDKIRRRYYAKYEASGSTAQKRREDYFENFFLAAMPEGEDTLGNRFGGYDDDPETHESSAPKSVKQKLLRKIVTETLLERHLNGEAAVIQTDLQWYATSIPHSTVYAFLAYAGFSDRWINFFRKYLETPLNMDHSFEGHENLGPRKRRRGIPIAHASEKLIGELILFFMDLAVNKGTGMLLYRLHDDIWLSGKPEKCVKAWDIMQNFAKITGLEFNRHKSGSAYMGESWMRREATTRLPEGPVRIGFLMLDISSGEWIIDHSQVDAHVRQLKTQLDQCNSIISWIRTWNSCIGRFFKNTFGEPAYCFGRPHIDAILSTYEKMHKTIFETAENPTQCTVTGFLRQKIESRFGTSDVPDAFFYLPEKLGGLGLRNPFISISLIRKKLNKTPIELVDDYLSEELSHYERAKRNFERTTRKDRRALLEHLQPDRAFEDLNIISTEEMDQFMTVNEWNKLREEESYYFSLLYEELMNVPTCVGPRTTAVVNDAISDAREDFDLGNLGIETKWVLGLYAEELMRDFGGLNLVDKQYLPMGVLDMIKDKKVRWQMVL</sequence>
<dbReference type="RefSeq" id="XP_056485923.1">
    <property type="nucleotide sequence ID" value="XM_056635303.1"/>
</dbReference>
<accession>A0A9W9VRX1</accession>